<evidence type="ECO:0000313" key="4">
    <source>
        <dbReference type="EMBL" id="EQD26964.1"/>
    </source>
</evidence>
<dbReference type="Gene3D" id="3.10.580.10">
    <property type="entry name" value="CBS-domain"/>
    <property type="match status" value="2"/>
</dbReference>
<dbReference type="EMBL" id="AUZY01013012">
    <property type="protein sequence ID" value="EQD26964.1"/>
    <property type="molecule type" value="Genomic_DNA"/>
</dbReference>
<feature type="region of interest" description="Disordered" evidence="2">
    <location>
        <begin position="186"/>
        <end position="206"/>
    </location>
</feature>
<dbReference type="SUPFAM" id="SSF54631">
    <property type="entry name" value="CBS-domain pair"/>
    <property type="match status" value="3"/>
</dbReference>
<evidence type="ECO:0000256" key="2">
    <source>
        <dbReference type="SAM" id="MobiDB-lite"/>
    </source>
</evidence>
<reference evidence="4" key="1">
    <citation type="submission" date="2013-08" db="EMBL/GenBank/DDBJ databases">
        <authorList>
            <person name="Mendez C."/>
            <person name="Richter M."/>
            <person name="Ferrer M."/>
            <person name="Sanchez J."/>
        </authorList>
    </citation>
    <scope>NUCLEOTIDE SEQUENCE</scope>
</reference>
<dbReference type="AlphaFoldDB" id="T0ZDT8"/>
<evidence type="ECO:0000256" key="1">
    <source>
        <dbReference type="ARBA" id="ARBA00023122"/>
    </source>
</evidence>
<dbReference type="InterPro" id="IPR046342">
    <property type="entry name" value="CBS_dom_sf"/>
</dbReference>
<feature type="domain" description="CBS" evidence="3">
    <location>
        <begin position="55"/>
        <end position="119"/>
    </location>
</feature>
<proteinExistence type="predicted"/>
<dbReference type="InterPro" id="IPR051257">
    <property type="entry name" value="Diverse_CBS-Domain"/>
</dbReference>
<sequence length="402" mass="43971">MMSGKPITVETSTPLSSVVGLMRAKGIHEVPVLASGRLVGLVLYEVMARRHSLSMTSKAEHVMVVPPTFPPRATFPEVAERLLETGRRAGCVVDPKSGRLLGIVSRSDLTRLAVTIPSLAGQSILPAAQPPPRVLKDTESARTLLSDLRTLEEFALPVVDAKGKLVGAVALKDLAEAFWRVSTIGKRDRGTREQPPNPPVSSVMSTPAVTVPSDATVGEACRRMTRSALSAVFVEEQGRALGIFSQGDLLRLAVRSRPREQVFVEITGFSPGSDPRLLSELDQALARGLKRLGRLTEPRTLSVHVVPQDQRRTGQATVTMRMHTDRETFASERTDWSVLAAAARGLEELGEQVRKEKEEKMGGKRLSRLKDLPEDTVELSGQPELEERLSRSLLPSPDRKRR</sequence>
<gene>
    <name evidence="4" type="ORF">B1B_19363</name>
</gene>
<evidence type="ECO:0000259" key="3">
    <source>
        <dbReference type="PROSITE" id="PS51371"/>
    </source>
</evidence>
<dbReference type="CDD" id="cd02205">
    <property type="entry name" value="CBS_pair_SF"/>
    <property type="match status" value="1"/>
</dbReference>
<feature type="domain" description="CBS" evidence="3">
    <location>
        <begin position="124"/>
        <end position="184"/>
    </location>
</feature>
<protein>
    <submittedName>
        <fullName evidence="4">CBS domain-containing protein</fullName>
    </submittedName>
</protein>
<dbReference type="PANTHER" id="PTHR43080">
    <property type="entry name" value="CBS DOMAIN-CONTAINING PROTEIN CBSX3, MITOCHONDRIAL"/>
    <property type="match status" value="1"/>
</dbReference>
<comment type="caution">
    <text evidence="4">The sequence shown here is derived from an EMBL/GenBank/DDBJ whole genome shotgun (WGS) entry which is preliminary data.</text>
</comment>
<name>T0ZDT8_9ZZZZ</name>
<dbReference type="PANTHER" id="PTHR43080:SF29">
    <property type="entry name" value="OS02G0818000 PROTEIN"/>
    <property type="match status" value="1"/>
</dbReference>
<accession>T0ZDT8</accession>
<dbReference type="PROSITE" id="PS51371">
    <property type="entry name" value="CBS"/>
    <property type="match status" value="4"/>
</dbReference>
<dbReference type="SMART" id="SM00116">
    <property type="entry name" value="CBS"/>
    <property type="match status" value="4"/>
</dbReference>
<reference evidence="4" key="2">
    <citation type="journal article" date="2014" name="ISME J.">
        <title>Microbial stratification in low pH oxic and suboxic macroscopic growths along an acid mine drainage.</title>
        <authorList>
            <person name="Mendez-Garcia C."/>
            <person name="Mesa V."/>
            <person name="Sprenger R.R."/>
            <person name="Richter M."/>
            <person name="Diez M.S."/>
            <person name="Solano J."/>
            <person name="Bargiela R."/>
            <person name="Golyshina O.V."/>
            <person name="Manteca A."/>
            <person name="Ramos J.L."/>
            <person name="Gallego J.R."/>
            <person name="Llorente I."/>
            <person name="Martins Dos Santos V.A."/>
            <person name="Jensen O.N."/>
            <person name="Pelaez A.I."/>
            <person name="Sanchez J."/>
            <person name="Ferrer M."/>
        </authorList>
    </citation>
    <scope>NUCLEOTIDE SEQUENCE</scope>
</reference>
<feature type="compositionally biased region" description="Basic and acidic residues" evidence="2">
    <location>
        <begin position="351"/>
        <end position="373"/>
    </location>
</feature>
<feature type="domain" description="CBS" evidence="3">
    <location>
        <begin position="204"/>
        <end position="259"/>
    </location>
</feature>
<dbReference type="InterPro" id="IPR000644">
    <property type="entry name" value="CBS_dom"/>
</dbReference>
<feature type="region of interest" description="Disordered" evidence="2">
    <location>
        <begin position="351"/>
        <end position="402"/>
    </location>
</feature>
<organism evidence="4">
    <name type="scientific">mine drainage metagenome</name>
    <dbReference type="NCBI Taxonomy" id="410659"/>
    <lineage>
        <taxon>unclassified sequences</taxon>
        <taxon>metagenomes</taxon>
        <taxon>ecological metagenomes</taxon>
    </lineage>
</organism>
<dbReference type="Pfam" id="PF00571">
    <property type="entry name" value="CBS"/>
    <property type="match status" value="4"/>
</dbReference>
<keyword evidence="1" id="KW-0129">CBS domain</keyword>
<feature type="domain" description="CBS" evidence="3">
    <location>
        <begin position="1"/>
        <end position="42"/>
    </location>
</feature>